<comment type="caution">
    <text evidence="2">The sequence shown here is derived from an EMBL/GenBank/DDBJ whole genome shotgun (WGS) entry which is preliminary data.</text>
</comment>
<sequence length="121" mass="13424">MLHDLLKTGRERSGLTTRVLAEKAAIDQALISKFENGKRIPTKGQAELLAELLGLDVKPIQVAWYRAKLLHIIDFNPEAIEAVTGILEEKGLNLAKSAEKEAQIASILSEIDQLKNRLQQL</sequence>
<dbReference type="CDD" id="cd00093">
    <property type="entry name" value="HTH_XRE"/>
    <property type="match status" value="1"/>
</dbReference>
<evidence type="ECO:0000313" key="3">
    <source>
        <dbReference type="Proteomes" id="UP000289857"/>
    </source>
</evidence>
<reference evidence="3" key="1">
    <citation type="submission" date="2019-01" db="EMBL/GenBank/DDBJ databases">
        <title>Cytophagaceae bacterium strain CAR-16.</title>
        <authorList>
            <person name="Chen W.-M."/>
        </authorList>
    </citation>
    <scope>NUCLEOTIDE SEQUENCE [LARGE SCALE GENOMIC DNA]</scope>
    <source>
        <strain evidence="3">WWJ-16</strain>
    </source>
</reference>
<gene>
    <name evidence="2" type="ORF">EQG61_13035</name>
</gene>
<name>A0A4Q1K453_9FLAO</name>
<dbReference type="SUPFAM" id="SSF47413">
    <property type="entry name" value="lambda repressor-like DNA-binding domains"/>
    <property type="match status" value="1"/>
</dbReference>
<dbReference type="InterPro" id="IPR001387">
    <property type="entry name" value="Cro/C1-type_HTH"/>
</dbReference>
<dbReference type="GO" id="GO:0003677">
    <property type="term" value="F:DNA binding"/>
    <property type="evidence" value="ECO:0007669"/>
    <property type="project" value="InterPro"/>
</dbReference>
<proteinExistence type="predicted"/>
<organism evidence="2 3">
    <name type="scientific">Flavobacterium stagni</name>
    <dbReference type="NCBI Taxonomy" id="2506421"/>
    <lineage>
        <taxon>Bacteria</taxon>
        <taxon>Pseudomonadati</taxon>
        <taxon>Bacteroidota</taxon>
        <taxon>Flavobacteriia</taxon>
        <taxon>Flavobacteriales</taxon>
        <taxon>Flavobacteriaceae</taxon>
        <taxon>Flavobacterium</taxon>
    </lineage>
</organism>
<dbReference type="RefSeq" id="WP_129462388.1">
    <property type="nucleotide sequence ID" value="NZ_SBKN01000009.1"/>
</dbReference>
<dbReference type="PROSITE" id="PS50943">
    <property type="entry name" value="HTH_CROC1"/>
    <property type="match status" value="1"/>
</dbReference>
<dbReference type="EMBL" id="SBKN01000009">
    <property type="protein sequence ID" value="RXR20337.1"/>
    <property type="molecule type" value="Genomic_DNA"/>
</dbReference>
<dbReference type="InterPro" id="IPR010982">
    <property type="entry name" value="Lambda_DNA-bd_dom_sf"/>
</dbReference>
<dbReference type="SMART" id="SM00530">
    <property type="entry name" value="HTH_XRE"/>
    <property type="match status" value="1"/>
</dbReference>
<feature type="domain" description="HTH cro/C1-type" evidence="1">
    <location>
        <begin position="6"/>
        <end position="60"/>
    </location>
</feature>
<dbReference type="Gene3D" id="1.10.260.40">
    <property type="entry name" value="lambda repressor-like DNA-binding domains"/>
    <property type="match status" value="1"/>
</dbReference>
<evidence type="ECO:0000313" key="2">
    <source>
        <dbReference type="EMBL" id="RXR20337.1"/>
    </source>
</evidence>
<protein>
    <submittedName>
        <fullName evidence="2">XRE family transcriptional regulator</fullName>
    </submittedName>
</protein>
<dbReference type="OrthoDB" id="9814400at2"/>
<dbReference type="Proteomes" id="UP000289857">
    <property type="component" value="Unassembled WGS sequence"/>
</dbReference>
<keyword evidence="3" id="KW-1185">Reference proteome</keyword>
<evidence type="ECO:0000259" key="1">
    <source>
        <dbReference type="PROSITE" id="PS50943"/>
    </source>
</evidence>
<accession>A0A4Q1K453</accession>
<dbReference type="Pfam" id="PF13560">
    <property type="entry name" value="HTH_31"/>
    <property type="match status" value="1"/>
</dbReference>
<dbReference type="AlphaFoldDB" id="A0A4Q1K453"/>